<dbReference type="GO" id="GO:0005524">
    <property type="term" value="F:ATP binding"/>
    <property type="evidence" value="ECO:0007669"/>
    <property type="project" value="UniProtKB-KW"/>
</dbReference>
<keyword evidence="3" id="KW-1003">Cell membrane</keyword>
<feature type="domain" description="ABC transporter" evidence="15">
    <location>
        <begin position="473"/>
        <end position="710"/>
    </location>
</feature>
<evidence type="ECO:0000313" key="18">
    <source>
        <dbReference type="Proteomes" id="UP000663903"/>
    </source>
</evidence>
<dbReference type="InterPro" id="IPR036640">
    <property type="entry name" value="ABC1_TM_sf"/>
</dbReference>
<keyword evidence="6" id="KW-0547">Nucleotide-binding</keyword>
<dbReference type="SUPFAM" id="SSF52540">
    <property type="entry name" value="P-loop containing nucleoside triphosphate hydrolases"/>
    <property type="match status" value="1"/>
</dbReference>
<feature type="transmembrane region" description="Helical" evidence="14">
    <location>
        <begin position="294"/>
        <end position="314"/>
    </location>
</feature>
<keyword evidence="2" id="KW-0813">Transport</keyword>
<dbReference type="EMBL" id="CP071796">
    <property type="protein sequence ID" value="QTD45390.1"/>
    <property type="molecule type" value="Genomic_DNA"/>
</dbReference>
<dbReference type="InterPro" id="IPR011527">
    <property type="entry name" value="ABC1_TM_dom"/>
</dbReference>
<dbReference type="AlphaFoldDB" id="A0A975H3L1"/>
<evidence type="ECO:0000259" key="16">
    <source>
        <dbReference type="PROSITE" id="PS50929"/>
    </source>
</evidence>
<dbReference type="NCBIfam" id="TIGR03375">
    <property type="entry name" value="type_I_sec_LssB"/>
    <property type="match status" value="1"/>
</dbReference>
<proteinExistence type="inferred from homology"/>
<dbReference type="GO" id="GO:0031640">
    <property type="term" value="P:killing of cells of another organism"/>
    <property type="evidence" value="ECO:0007669"/>
    <property type="project" value="UniProtKB-KW"/>
</dbReference>
<dbReference type="InterPro" id="IPR003439">
    <property type="entry name" value="ABC_transporter-like_ATP-bd"/>
</dbReference>
<keyword evidence="7" id="KW-0067">ATP-binding</keyword>
<feature type="transmembrane region" description="Helical" evidence="14">
    <location>
        <begin position="375"/>
        <end position="399"/>
    </location>
</feature>
<dbReference type="FunFam" id="3.40.50.300:FF:000299">
    <property type="entry name" value="ABC transporter ATP-binding protein/permease"/>
    <property type="match status" value="1"/>
</dbReference>
<dbReference type="Gene3D" id="1.20.1560.10">
    <property type="entry name" value="ABC transporter type 1, transmembrane domain"/>
    <property type="match status" value="1"/>
</dbReference>
<evidence type="ECO:0000256" key="12">
    <source>
        <dbReference type="ARBA" id="ARBA00072252"/>
    </source>
</evidence>
<dbReference type="InterPro" id="IPR039421">
    <property type="entry name" value="Type_1_exporter"/>
</dbReference>
<evidence type="ECO:0000256" key="14">
    <source>
        <dbReference type="SAM" id="Phobius"/>
    </source>
</evidence>
<evidence type="ECO:0000256" key="9">
    <source>
        <dbReference type="ARBA" id="ARBA00023136"/>
    </source>
</evidence>
<dbReference type="RefSeq" id="WP_208009139.1">
    <property type="nucleotide sequence ID" value="NZ_CP071796.1"/>
</dbReference>
<feature type="domain" description="ABC transmembrane type-1" evidence="16">
    <location>
        <begin position="157"/>
        <end position="439"/>
    </location>
</feature>
<dbReference type="PROSITE" id="PS50929">
    <property type="entry name" value="ABC_TM1F"/>
    <property type="match status" value="1"/>
</dbReference>
<dbReference type="PANTHER" id="PTHR24221:SF248">
    <property type="entry name" value="ABC TRANSPORTER TRANSMEMBRANE REGION"/>
    <property type="match status" value="1"/>
</dbReference>
<feature type="compositionally biased region" description="Low complexity" evidence="13">
    <location>
        <begin position="780"/>
        <end position="796"/>
    </location>
</feature>
<dbReference type="SUPFAM" id="SSF90123">
    <property type="entry name" value="ABC transporter transmembrane region"/>
    <property type="match status" value="1"/>
</dbReference>
<gene>
    <name evidence="17" type="ORF">J1M35_00200</name>
</gene>
<dbReference type="Gene3D" id="3.40.50.300">
    <property type="entry name" value="P-loop containing nucleotide triphosphate hydrolases"/>
    <property type="match status" value="1"/>
</dbReference>
<feature type="transmembrane region" description="Helical" evidence="14">
    <location>
        <begin position="269"/>
        <end position="288"/>
    </location>
</feature>
<evidence type="ECO:0000256" key="8">
    <source>
        <dbReference type="ARBA" id="ARBA00022989"/>
    </source>
</evidence>
<dbReference type="InterPro" id="IPR003593">
    <property type="entry name" value="AAA+_ATPase"/>
</dbReference>
<keyword evidence="5" id="KW-0354">Hemolysis</keyword>
<organism evidence="17 18">
    <name type="scientific">Ottowia testudinis</name>
    <dbReference type="NCBI Taxonomy" id="2816950"/>
    <lineage>
        <taxon>Bacteria</taxon>
        <taxon>Pseudomonadati</taxon>
        <taxon>Pseudomonadota</taxon>
        <taxon>Betaproteobacteria</taxon>
        <taxon>Burkholderiales</taxon>
        <taxon>Comamonadaceae</taxon>
        <taxon>Ottowia</taxon>
    </lineage>
</organism>
<comment type="similarity">
    <text evidence="11">Belongs to the ABC transporter superfamily. Cyclolysin exporter (TC 3.A.1.109.2) family.</text>
</comment>
<dbReference type="GO" id="GO:0016887">
    <property type="term" value="F:ATP hydrolysis activity"/>
    <property type="evidence" value="ECO:0007669"/>
    <property type="project" value="InterPro"/>
</dbReference>
<evidence type="ECO:0000256" key="13">
    <source>
        <dbReference type="SAM" id="MobiDB-lite"/>
    </source>
</evidence>
<evidence type="ECO:0000256" key="7">
    <source>
        <dbReference type="ARBA" id="ARBA00022840"/>
    </source>
</evidence>
<comment type="function">
    <text evidence="10">Involved in the export of calmodulin-sensitive adenylate cyclase-hemolysin (cyclolysin).</text>
</comment>
<evidence type="ECO:0000256" key="11">
    <source>
        <dbReference type="ARBA" id="ARBA00061173"/>
    </source>
</evidence>
<sequence length="814" mass="87761">MSALFDQFALLTHLLGQPLSAHALASQTLRNAAGRIDMHSLGEVLRSHGYDNKLDERGLDDIPSLAAPLLLVTRDGAGVVVEAIGGAKGARHYTVRDVDGSRTVWDQATMQAHYIGFCWFLKARPQQDRRSELPEYTMGRAWFWKVIWRFKGYYVQVLIASVLINVLALIGSLYVMNVYDRVIPNRAYETLWVLSIGVLAANLFEFLARTIRARLTDVAGKKADLIISSALFRRVLAIDLAQKPASSGSYASNLRDFESVRDFMTSATLLALVDLPFVLLFIFVMWMVAGPLALVPLLTIPLVVLAGLIAQVPLAKYTNESMREGSQRQGLAVEAIEGLETLKTNNATNWAQQRWDRYTAATAASSMKLKDWSNVVVNFSMLVQQANTVVMVLWGTYLIHHENPAARITMGALIACVILAGRTLGPLSQVAGLMVRLQQARVAMKGIDGIVERKTERDNARSYVSLPHVEGELALSQMGYRYGPQGPLVLNGINLTLRPGEKVGILGRIGSGKSTLLRVMAGLYQPAEGHALLDKVDMRQIDPSDLRSHVSLLGQSPRIFLGTLRENLDMGRMDRLSNDAELLAALRRFGLDRIVQSHPLGLNMPIGEDGQGLSGGQKQIVGLARLTLRDPSIVLLDEPTSGLDPMTEQAALKAVADWAKNRTLVMVTHRMQVLPFVDRVIVIDQGRVVMDGPRDAVLRQLGANGGQAQAIGAAQQPPPGAAPGGGAQPQSPPPTPPAGPIQPHAAQPPAPGTMPARTNPAPPQPTVRIVRVGPPPGQPAPEGGAAPGAPVTGAHPPAQPMPPATPGQGDAYVA</sequence>
<dbReference type="InterPro" id="IPR027417">
    <property type="entry name" value="P-loop_NTPase"/>
</dbReference>
<dbReference type="Gene3D" id="3.90.70.10">
    <property type="entry name" value="Cysteine proteinases"/>
    <property type="match status" value="1"/>
</dbReference>
<dbReference type="CDD" id="cd18587">
    <property type="entry name" value="ABC_6TM_LapB_like"/>
    <property type="match status" value="1"/>
</dbReference>
<dbReference type="PROSITE" id="PS50893">
    <property type="entry name" value="ABC_TRANSPORTER_2"/>
    <property type="match status" value="1"/>
</dbReference>
<evidence type="ECO:0000256" key="3">
    <source>
        <dbReference type="ARBA" id="ARBA00022475"/>
    </source>
</evidence>
<feature type="transmembrane region" description="Helical" evidence="14">
    <location>
        <begin position="153"/>
        <end position="175"/>
    </location>
</feature>
<dbReference type="InterPro" id="IPR017750">
    <property type="entry name" value="ATPase_T1SS"/>
</dbReference>
<dbReference type="GO" id="GO:0005886">
    <property type="term" value="C:plasma membrane"/>
    <property type="evidence" value="ECO:0007669"/>
    <property type="project" value="UniProtKB-SubCell"/>
</dbReference>
<keyword evidence="9 14" id="KW-0472">Membrane</keyword>
<feature type="region of interest" description="Disordered" evidence="13">
    <location>
        <begin position="708"/>
        <end position="814"/>
    </location>
</feature>
<keyword evidence="18" id="KW-1185">Reference proteome</keyword>
<protein>
    <recommendedName>
        <fullName evidence="12">Cyclolysin secretion/processing ATP-binding protein CyaB</fullName>
    </recommendedName>
</protein>
<feature type="transmembrane region" description="Helical" evidence="14">
    <location>
        <begin position="187"/>
        <end position="207"/>
    </location>
</feature>
<dbReference type="GO" id="GO:0034040">
    <property type="term" value="F:ATPase-coupled lipid transmembrane transporter activity"/>
    <property type="evidence" value="ECO:0007669"/>
    <property type="project" value="TreeGrafter"/>
</dbReference>
<keyword evidence="4 14" id="KW-0812">Transmembrane</keyword>
<dbReference type="Pfam" id="PF00005">
    <property type="entry name" value="ABC_tran"/>
    <property type="match status" value="1"/>
</dbReference>
<dbReference type="Proteomes" id="UP000663903">
    <property type="component" value="Chromosome"/>
</dbReference>
<keyword evidence="5" id="KW-0204">Cytolysis</keyword>
<dbReference type="Pfam" id="PF00664">
    <property type="entry name" value="ABC_membrane"/>
    <property type="match status" value="1"/>
</dbReference>
<dbReference type="PANTHER" id="PTHR24221">
    <property type="entry name" value="ATP-BINDING CASSETTE SUB-FAMILY B"/>
    <property type="match status" value="1"/>
</dbReference>
<evidence type="ECO:0000256" key="2">
    <source>
        <dbReference type="ARBA" id="ARBA00022448"/>
    </source>
</evidence>
<dbReference type="KEGG" id="otd:J1M35_00200"/>
<evidence type="ECO:0000256" key="1">
    <source>
        <dbReference type="ARBA" id="ARBA00004651"/>
    </source>
</evidence>
<dbReference type="SMART" id="SM00382">
    <property type="entry name" value="AAA"/>
    <property type="match status" value="1"/>
</dbReference>
<evidence type="ECO:0000256" key="4">
    <source>
        <dbReference type="ARBA" id="ARBA00022692"/>
    </source>
</evidence>
<evidence type="ECO:0000259" key="15">
    <source>
        <dbReference type="PROSITE" id="PS50893"/>
    </source>
</evidence>
<dbReference type="GO" id="GO:0140359">
    <property type="term" value="F:ABC-type transporter activity"/>
    <property type="evidence" value="ECO:0007669"/>
    <property type="project" value="InterPro"/>
</dbReference>
<feature type="compositionally biased region" description="Pro residues" evidence="13">
    <location>
        <begin position="730"/>
        <end position="752"/>
    </location>
</feature>
<accession>A0A975H3L1</accession>
<evidence type="ECO:0000256" key="10">
    <source>
        <dbReference type="ARBA" id="ARBA00055355"/>
    </source>
</evidence>
<reference evidence="17" key="1">
    <citation type="submission" date="2021-03" db="EMBL/GenBank/DDBJ databases">
        <title>Ottowia sp. 27C isolated from the cloaca of a Giant Asian pond turtle (Heosemys grandis).</title>
        <authorList>
            <person name="Spergser J."/>
            <person name="Busse H.-J."/>
        </authorList>
    </citation>
    <scope>NUCLEOTIDE SEQUENCE</scope>
    <source>
        <strain evidence="17">27C</strain>
    </source>
</reference>
<evidence type="ECO:0000256" key="6">
    <source>
        <dbReference type="ARBA" id="ARBA00022741"/>
    </source>
</evidence>
<evidence type="ECO:0000313" key="17">
    <source>
        <dbReference type="EMBL" id="QTD45390.1"/>
    </source>
</evidence>
<comment type="subcellular location">
    <subcellularLocation>
        <location evidence="1">Cell membrane</location>
        <topology evidence="1">Multi-pass membrane protein</topology>
    </subcellularLocation>
</comment>
<keyword evidence="8 14" id="KW-1133">Transmembrane helix</keyword>
<evidence type="ECO:0000256" key="5">
    <source>
        <dbReference type="ARBA" id="ARBA00022735"/>
    </source>
</evidence>
<name>A0A975H3L1_9BURK</name>